<name>A0AAV9EB94_ACOCL</name>
<dbReference type="PANTHER" id="PTHR33648">
    <property type="entry name" value="EMBRYO SAC 1"/>
    <property type="match status" value="1"/>
</dbReference>
<evidence type="ECO:0000313" key="4">
    <source>
        <dbReference type="Proteomes" id="UP001180020"/>
    </source>
</evidence>
<dbReference type="AlphaFoldDB" id="A0AAV9EB94"/>
<protein>
    <recommendedName>
        <fullName evidence="2">LysM domain-containing protein</fullName>
    </recommendedName>
</protein>
<dbReference type="PANTHER" id="PTHR33648:SF33">
    <property type="entry name" value="PEPTIDOGLYCAN-BINDING LYSM DOMAIN PROTEIN"/>
    <property type="match status" value="1"/>
</dbReference>
<reference evidence="3" key="2">
    <citation type="submission" date="2023-06" db="EMBL/GenBank/DDBJ databases">
        <authorList>
            <person name="Ma L."/>
            <person name="Liu K.-W."/>
            <person name="Li Z."/>
            <person name="Hsiao Y.-Y."/>
            <person name="Qi Y."/>
            <person name="Fu T."/>
            <person name="Tang G."/>
            <person name="Zhang D."/>
            <person name="Sun W.-H."/>
            <person name="Liu D.-K."/>
            <person name="Li Y."/>
            <person name="Chen G.-Z."/>
            <person name="Liu X.-D."/>
            <person name="Liao X.-Y."/>
            <person name="Jiang Y.-T."/>
            <person name="Yu X."/>
            <person name="Hao Y."/>
            <person name="Huang J."/>
            <person name="Zhao X.-W."/>
            <person name="Ke S."/>
            <person name="Chen Y.-Y."/>
            <person name="Wu W.-L."/>
            <person name="Hsu J.-L."/>
            <person name="Lin Y.-F."/>
            <person name="Huang M.-D."/>
            <person name="Li C.-Y."/>
            <person name="Huang L."/>
            <person name="Wang Z.-W."/>
            <person name="Zhao X."/>
            <person name="Zhong W.-Y."/>
            <person name="Peng D.-H."/>
            <person name="Ahmad S."/>
            <person name="Lan S."/>
            <person name="Zhang J.-S."/>
            <person name="Tsai W.-C."/>
            <person name="Van De Peer Y."/>
            <person name="Liu Z.-J."/>
        </authorList>
    </citation>
    <scope>NUCLEOTIDE SEQUENCE</scope>
    <source>
        <strain evidence="3">CP</strain>
        <tissue evidence="3">Leaves</tissue>
    </source>
</reference>
<accession>A0AAV9EB94</accession>
<gene>
    <name evidence="3" type="ORF">QJS10_CPA08g01525</name>
</gene>
<proteinExistence type="predicted"/>
<dbReference type="InterPro" id="IPR036779">
    <property type="entry name" value="LysM_dom_sf"/>
</dbReference>
<dbReference type="InterPro" id="IPR018392">
    <property type="entry name" value="LysM"/>
</dbReference>
<reference evidence="3" key="1">
    <citation type="journal article" date="2023" name="Nat. Commun.">
        <title>Diploid and tetraploid genomes of Acorus and the evolution of monocots.</title>
        <authorList>
            <person name="Ma L."/>
            <person name="Liu K.W."/>
            <person name="Li Z."/>
            <person name="Hsiao Y.Y."/>
            <person name="Qi Y."/>
            <person name="Fu T."/>
            <person name="Tang G.D."/>
            <person name="Zhang D."/>
            <person name="Sun W.H."/>
            <person name="Liu D.K."/>
            <person name="Li Y."/>
            <person name="Chen G.Z."/>
            <person name="Liu X.D."/>
            <person name="Liao X.Y."/>
            <person name="Jiang Y.T."/>
            <person name="Yu X."/>
            <person name="Hao Y."/>
            <person name="Huang J."/>
            <person name="Zhao X.W."/>
            <person name="Ke S."/>
            <person name="Chen Y.Y."/>
            <person name="Wu W.L."/>
            <person name="Hsu J.L."/>
            <person name="Lin Y.F."/>
            <person name="Huang M.D."/>
            <person name="Li C.Y."/>
            <person name="Huang L."/>
            <person name="Wang Z.W."/>
            <person name="Zhao X."/>
            <person name="Zhong W.Y."/>
            <person name="Peng D.H."/>
            <person name="Ahmad S."/>
            <person name="Lan S."/>
            <person name="Zhang J.S."/>
            <person name="Tsai W.C."/>
            <person name="Van de Peer Y."/>
            <person name="Liu Z.J."/>
        </authorList>
    </citation>
    <scope>NUCLEOTIDE SEQUENCE</scope>
    <source>
        <strain evidence="3">CP</strain>
    </source>
</reference>
<keyword evidence="1" id="KW-0472">Membrane</keyword>
<keyword evidence="4" id="KW-1185">Reference proteome</keyword>
<dbReference type="Proteomes" id="UP001180020">
    <property type="component" value="Unassembled WGS sequence"/>
</dbReference>
<evidence type="ECO:0000256" key="1">
    <source>
        <dbReference type="SAM" id="Phobius"/>
    </source>
</evidence>
<evidence type="ECO:0000259" key="2">
    <source>
        <dbReference type="Pfam" id="PF01476"/>
    </source>
</evidence>
<feature type="transmembrane region" description="Helical" evidence="1">
    <location>
        <begin position="16"/>
        <end position="36"/>
    </location>
</feature>
<dbReference type="Gene3D" id="3.10.350.10">
    <property type="entry name" value="LysM domain"/>
    <property type="match status" value="1"/>
</dbReference>
<keyword evidence="1" id="KW-1133">Transmembrane helix</keyword>
<evidence type="ECO:0000313" key="3">
    <source>
        <dbReference type="EMBL" id="KAK1310780.1"/>
    </source>
</evidence>
<dbReference type="Pfam" id="PF01476">
    <property type="entry name" value="LysM"/>
    <property type="match status" value="1"/>
</dbReference>
<dbReference type="CDD" id="cd00118">
    <property type="entry name" value="LysM"/>
    <property type="match status" value="1"/>
</dbReference>
<feature type="domain" description="LysM" evidence="2">
    <location>
        <begin position="68"/>
        <end position="110"/>
    </location>
</feature>
<keyword evidence="1" id="KW-0812">Transmembrane</keyword>
<comment type="caution">
    <text evidence="3">The sequence shown here is derived from an EMBL/GenBank/DDBJ whole genome shotgun (WGS) entry which is preliminary data.</text>
</comment>
<sequence>MVCLTSSSSSSSAATFFKASWFCALFVMALLVLGLCDCRDREFRPWKARDGEFKPWKVNTGLPCDEIYVVGEGETLHTISDKCGAPFIVEENPHIQDPDDVYPGLVIKITPYNV</sequence>
<organism evidence="3 4">
    <name type="scientific">Acorus calamus</name>
    <name type="common">Sweet flag</name>
    <dbReference type="NCBI Taxonomy" id="4465"/>
    <lineage>
        <taxon>Eukaryota</taxon>
        <taxon>Viridiplantae</taxon>
        <taxon>Streptophyta</taxon>
        <taxon>Embryophyta</taxon>
        <taxon>Tracheophyta</taxon>
        <taxon>Spermatophyta</taxon>
        <taxon>Magnoliopsida</taxon>
        <taxon>Liliopsida</taxon>
        <taxon>Acoraceae</taxon>
        <taxon>Acorus</taxon>
    </lineage>
</organism>
<dbReference type="EMBL" id="JAUJYO010000008">
    <property type="protein sequence ID" value="KAK1310780.1"/>
    <property type="molecule type" value="Genomic_DNA"/>
</dbReference>